<dbReference type="AlphaFoldDB" id="A0AAN6JV04"/>
<gene>
    <name evidence="4" type="ORF">OC846_000021</name>
</gene>
<feature type="domain" description="Methyltransferase type 11" evidence="3">
    <location>
        <begin position="63"/>
        <end position="175"/>
    </location>
</feature>
<dbReference type="GO" id="GO:0008757">
    <property type="term" value="F:S-adenosylmethionine-dependent methyltransferase activity"/>
    <property type="evidence" value="ECO:0007669"/>
    <property type="project" value="InterPro"/>
</dbReference>
<keyword evidence="5" id="KW-1185">Reference proteome</keyword>
<feature type="compositionally biased region" description="Basic residues" evidence="2">
    <location>
        <begin position="201"/>
        <end position="222"/>
    </location>
</feature>
<reference evidence="4" key="1">
    <citation type="journal article" date="2023" name="PhytoFront">
        <title>Draft Genome Resources of Seven Strains of Tilletia horrida, Causal Agent of Kernel Smut of Rice.</title>
        <authorList>
            <person name="Khanal S."/>
            <person name="Antony Babu S."/>
            <person name="Zhou X.G."/>
        </authorList>
    </citation>
    <scope>NUCLEOTIDE SEQUENCE</scope>
    <source>
        <strain evidence="4">TX6</strain>
    </source>
</reference>
<evidence type="ECO:0000256" key="2">
    <source>
        <dbReference type="SAM" id="MobiDB-lite"/>
    </source>
</evidence>
<name>A0AAN6JV04_9BASI</name>
<proteinExistence type="predicted"/>
<accession>A0AAN6JV04</accession>
<evidence type="ECO:0000313" key="4">
    <source>
        <dbReference type="EMBL" id="KAK0558029.1"/>
    </source>
</evidence>
<keyword evidence="1" id="KW-0808">Transferase</keyword>
<dbReference type="PANTHER" id="PTHR43861">
    <property type="entry name" value="TRANS-ACONITATE 2-METHYLTRANSFERASE-RELATED"/>
    <property type="match status" value="1"/>
</dbReference>
<dbReference type="CDD" id="cd02440">
    <property type="entry name" value="AdoMet_MTases"/>
    <property type="match status" value="1"/>
</dbReference>
<sequence>MSADHDKYAKANVDFFAKVASDYDDGTFAGGHAAGDWVRKMTRANYEAILGAFAWDEHSTELLDFACGTGLTTSLLAPQCKHVVGVDLSQPMLDQFQAKLNKQDSDPSASPLSSLASKIELVQADLLGSGEGKEKLEGRKFDVVLCTMSFHHLSDPMHATKVLSGYLKPGGKLAIVDFLQLKPSEGDYGHDDSHGHDAQHHHPHLHHGHHHGSAHQHGHQHHAPQSGHDLSDPTEANFGAHKVANVIAHSSFRLADFDRFFAAAGLSRSGEPKFTRTMEWPDRPPVDVYLVIGELA</sequence>
<evidence type="ECO:0000313" key="5">
    <source>
        <dbReference type="Proteomes" id="UP001176517"/>
    </source>
</evidence>
<dbReference type="SUPFAM" id="SSF53335">
    <property type="entry name" value="S-adenosyl-L-methionine-dependent methyltransferases"/>
    <property type="match status" value="1"/>
</dbReference>
<dbReference type="PANTHER" id="PTHR43861:SF3">
    <property type="entry name" value="PUTATIVE (AFU_ORTHOLOGUE AFUA_2G14390)-RELATED"/>
    <property type="match status" value="1"/>
</dbReference>
<dbReference type="InterPro" id="IPR013216">
    <property type="entry name" value="Methyltransf_11"/>
</dbReference>
<protein>
    <recommendedName>
        <fullName evidence="3">Methyltransferase type 11 domain-containing protein</fullName>
    </recommendedName>
</protein>
<dbReference type="InterPro" id="IPR029063">
    <property type="entry name" value="SAM-dependent_MTases_sf"/>
</dbReference>
<organism evidence="4 5">
    <name type="scientific">Tilletia horrida</name>
    <dbReference type="NCBI Taxonomy" id="155126"/>
    <lineage>
        <taxon>Eukaryota</taxon>
        <taxon>Fungi</taxon>
        <taxon>Dikarya</taxon>
        <taxon>Basidiomycota</taxon>
        <taxon>Ustilaginomycotina</taxon>
        <taxon>Exobasidiomycetes</taxon>
        <taxon>Tilletiales</taxon>
        <taxon>Tilletiaceae</taxon>
        <taxon>Tilletia</taxon>
    </lineage>
</organism>
<dbReference type="Pfam" id="PF08241">
    <property type="entry name" value="Methyltransf_11"/>
    <property type="match status" value="1"/>
</dbReference>
<comment type="caution">
    <text evidence="4">The sequence shown here is derived from an EMBL/GenBank/DDBJ whole genome shotgun (WGS) entry which is preliminary data.</text>
</comment>
<evidence type="ECO:0000259" key="3">
    <source>
        <dbReference type="Pfam" id="PF08241"/>
    </source>
</evidence>
<dbReference type="EMBL" id="JAPDMZ010000001">
    <property type="protein sequence ID" value="KAK0558029.1"/>
    <property type="molecule type" value="Genomic_DNA"/>
</dbReference>
<dbReference type="Proteomes" id="UP001176517">
    <property type="component" value="Unassembled WGS sequence"/>
</dbReference>
<evidence type="ECO:0000256" key="1">
    <source>
        <dbReference type="ARBA" id="ARBA00022679"/>
    </source>
</evidence>
<feature type="region of interest" description="Disordered" evidence="2">
    <location>
        <begin position="186"/>
        <end position="236"/>
    </location>
</feature>
<dbReference type="Gene3D" id="3.40.50.150">
    <property type="entry name" value="Vaccinia Virus protein VP39"/>
    <property type="match status" value="1"/>
</dbReference>
<feature type="compositionally biased region" description="Basic and acidic residues" evidence="2">
    <location>
        <begin position="186"/>
        <end position="200"/>
    </location>
</feature>